<sequence length="169" mass="18366">MKFLLSDIYNSLSKMTGYFFWNMKGVRVVTSSYVSKKAALKNCSVFGNSVVLDEAVIGEHTYMTDAYIQHATVGSYCSIAPGVKIGLEEHDADNYSTHPSTYDSKSFVKSKGRAEIGNHVWLAANCIILQGVKVGDHAVVAAGAVVTKDIPEGEIWGGIPAKFLKKRSI</sequence>
<feature type="domain" description="Glucose-1-phosphate adenylyltransferase/Bifunctional protein GlmU-like C-terminal hexapeptide" evidence="2">
    <location>
        <begin position="29"/>
        <end position="97"/>
    </location>
</feature>
<evidence type="ECO:0000313" key="3">
    <source>
        <dbReference type="EMBL" id="MCU7615090.1"/>
    </source>
</evidence>
<evidence type="ECO:0000259" key="2">
    <source>
        <dbReference type="Pfam" id="PF24894"/>
    </source>
</evidence>
<keyword evidence="4" id="KW-1185">Reference proteome</keyword>
<dbReference type="PANTHER" id="PTHR43300:SF11">
    <property type="entry name" value="ACETYLTRANSFERASE RV3034C-RELATED"/>
    <property type="match status" value="1"/>
</dbReference>
<accession>A0ABT2VZC6</accession>
<evidence type="ECO:0000256" key="1">
    <source>
        <dbReference type="ARBA" id="ARBA00007274"/>
    </source>
</evidence>
<dbReference type="InterPro" id="IPR050179">
    <property type="entry name" value="Trans_hexapeptide_repeat"/>
</dbReference>
<proteinExistence type="inferred from homology"/>
<dbReference type="RefSeq" id="WP_262991113.1">
    <property type="nucleotide sequence ID" value="NZ_JAOTEN010000003.1"/>
</dbReference>
<dbReference type="PANTHER" id="PTHR43300">
    <property type="entry name" value="ACETYLTRANSFERASE"/>
    <property type="match status" value="1"/>
</dbReference>
<dbReference type="InterPro" id="IPR056818">
    <property type="entry name" value="GlmU/GlgC-like_hexapep"/>
</dbReference>
<reference evidence="4" key="1">
    <citation type="submission" date="2023-07" db="EMBL/GenBank/DDBJ databases">
        <title>Chryseobacterium sp. GMJ5 Genome sequencing and assembly.</title>
        <authorList>
            <person name="Jung Y."/>
        </authorList>
    </citation>
    <scope>NUCLEOTIDE SEQUENCE [LARGE SCALE GENOMIC DNA]</scope>
    <source>
        <strain evidence="4">GMJ5</strain>
    </source>
</reference>
<dbReference type="EMBL" id="JAOTEN010000003">
    <property type="protein sequence ID" value="MCU7615090.1"/>
    <property type="molecule type" value="Genomic_DNA"/>
</dbReference>
<dbReference type="InterPro" id="IPR001451">
    <property type="entry name" value="Hexapep"/>
</dbReference>
<gene>
    <name evidence="3" type="ORF">N0B16_11630</name>
</gene>
<comment type="caution">
    <text evidence="3">The sequence shown here is derived from an EMBL/GenBank/DDBJ whole genome shotgun (WGS) entry which is preliminary data.</text>
</comment>
<name>A0ABT2VZC6_9FLAO</name>
<dbReference type="Pfam" id="PF24894">
    <property type="entry name" value="Hexapep_GlmU"/>
    <property type="match status" value="1"/>
</dbReference>
<evidence type="ECO:0000313" key="4">
    <source>
        <dbReference type="Proteomes" id="UP001208114"/>
    </source>
</evidence>
<dbReference type="SUPFAM" id="SSF51161">
    <property type="entry name" value="Trimeric LpxA-like enzymes"/>
    <property type="match status" value="1"/>
</dbReference>
<dbReference type="Proteomes" id="UP001208114">
    <property type="component" value="Unassembled WGS sequence"/>
</dbReference>
<organism evidence="3 4">
    <name type="scientific">Chryseobacterium gilvum</name>
    <dbReference type="NCBI Taxonomy" id="2976534"/>
    <lineage>
        <taxon>Bacteria</taxon>
        <taxon>Pseudomonadati</taxon>
        <taxon>Bacteroidota</taxon>
        <taxon>Flavobacteriia</taxon>
        <taxon>Flavobacteriales</taxon>
        <taxon>Weeksellaceae</taxon>
        <taxon>Chryseobacterium group</taxon>
        <taxon>Chryseobacterium</taxon>
    </lineage>
</organism>
<dbReference type="InterPro" id="IPR011004">
    <property type="entry name" value="Trimer_LpxA-like_sf"/>
</dbReference>
<dbReference type="Gene3D" id="2.160.10.10">
    <property type="entry name" value="Hexapeptide repeat proteins"/>
    <property type="match status" value="1"/>
</dbReference>
<comment type="similarity">
    <text evidence="1">Belongs to the transferase hexapeptide repeat family.</text>
</comment>
<protein>
    <recommendedName>
        <fullName evidence="2">Glucose-1-phosphate adenylyltransferase/Bifunctional protein GlmU-like C-terminal hexapeptide domain-containing protein</fullName>
    </recommendedName>
</protein>
<dbReference type="Pfam" id="PF00132">
    <property type="entry name" value="Hexapep"/>
    <property type="match status" value="1"/>
</dbReference>